<evidence type="ECO:0000313" key="1">
    <source>
        <dbReference type="EMBL" id="APZ82650.1"/>
    </source>
</evidence>
<dbReference type="Proteomes" id="UP000221795">
    <property type="component" value="Segment"/>
</dbReference>
<organismHost>
    <name type="scientific">Bacillus subtilis</name>
    <dbReference type="NCBI Taxonomy" id="1423"/>
</organismHost>
<accession>A0A217ERC1</accession>
<evidence type="ECO:0000313" key="2">
    <source>
        <dbReference type="Proteomes" id="UP000221795"/>
    </source>
</evidence>
<proteinExistence type="predicted"/>
<name>A0A217ERC1_BPGO3</name>
<reference evidence="1" key="1">
    <citation type="journal article" date="2017" name="Viruses">
        <title>Characterization of Bacillus subtilis Viruses vB_BsuM-Goe2 and vB_BsuM-Goe3.</title>
        <authorList>
            <person name="Willms I.M."/>
            <person name="Hoppert M."/>
            <person name="Hertel R."/>
        </authorList>
    </citation>
    <scope>NUCLEOTIDE SEQUENCE [LARGE SCALE GENOMIC DNA]</scope>
</reference>
<protein>
    <submittedName>
        <fullName evidence="1">Uncharacterized protein</fullName>
    </submittedName>
</protein>
<organism evidence="1 2">
    <name type="scientific">Bacillus phage vB_BsuM-Goe3</name>
    <dbReference type="NCBI Taxonomy" id="1933063"/>
    <lineage>
        <taxon>Viruses</taxon>
        <taxon>Duplodnaviria</taxon>
        <taxon>Heunggongvirae</taxon>
        <taxon>Uroviricota</taxon>
        <taxon>Caudoviricetes</taxon>
        <taxon>Herelleviridae</taxon>
        <taxon>Bastillevirinae</taxon>
        <taxon>Grisebachstrassevirus</taxon>
        <taxon>Grisebachstrassevirus goe3</taxon>
    </lineage>
</organism>
<keyword evidence="2" id="KW-1185">Reference proteome</keyword>
<sequence>MDSKLEEFAENILNSARSDQDREMLRFISTEPAEAKKELRSHWVTGTFEGEPFEGVLMYIEWGKGVVFCTDGEVRTVDREDCEEDDQA</sequence>
<gene>
    <name evidence="1" type="ORF">Goe3_c18900</name>
</gene>
<dbReference type="EMBL" id="KY368640">
    <property type="protein sequence ID" value="APZ82650.1"/>
    <property type="molecule type" value="Genomic_DNA"/>
</dbReference>